<sequence length="550" mass="59201">MKKYKKGEIMTALMVISLVVIGVSTVISTALLQRNKQTITSKALEATSCPNPDDNSKWYCAGECADQSIRDLFNGTYPPDGSDEWRNEKAGNCGIGASVCQSTTSCGIPSPTPNCPAGKLNVNGGCDPACCANDDQCKDNSPQPQRCLNPNGYCQSGTSCAVVNTQDQAQFIRKCSGAACAWVTCSQSEKDAGECSTDTNNPNPKSLKCSSHTECGATPTITPYKSPTPGPSPTKGPSVTPGGSTLTPTPTPTIPASGDRLGYGINCPANTPAEIYVYSLTNEWPELFIDASIGKREGPMAQNDIQPKKVDPRSKGSNSVDYHIEARFSDGKIEKHDLLYRYPNNCSPSYSSTPPSATPTPQKSPTPSLTPTPTPTGSPPSAGCYEGMCPAPNEAVKVFSDCQSGNCNVTHYFDTDQCKSQIDVKTYCDQQIRTSQAKFTLYVLHPIQDIRVNTNPSFKVYKLTTSAQLIEEIATKDINLNDIKVGINQATTDTLEFKHKNDGFLYTGAFCYLSTDPNYADKPKCSVITLPQTYPGGKDPIFNFYIILNP</sequence>
<reference evidence="3 4" key="1">
    <citation type="journal article" date="2016" name="Nat. Commun.">
        <title>Thousands of microbial genomes shed light on interconnected biogeochemical processes in an aquifer system.</title>
        <authorList>
            <person name="Anantharaman K."/>
            <person name="Brown C.T."/>
            <person name="Hug L.A."/>
            <person name="Sharon I."/>
            <person name="Castelle C.J."/>
            <person name="Probst A.J."/>
            <person name="Thomas B.C."/>
            <person name="Singh A."/>
            <person name="Wilkins M.J."/>
            <person name="Karaoz U."/>
            <person name="Brodie E.L."/>
            <person name="Williams K.H."/>
            <person name="Hubbard S.S."/>
            <person name="Banfield J.F."/>
        </authorList>
    </citation>
    <scope>NUCLEOTIDE SEQUENCE [LARGE SCALE GENOMIC DNA]</scope>
</reference>
<dbReference type="EMBL" id="MFZP01000065">
    <property type="protein sequence ID" value="OGK25461.1"/>
    <property type="molecule type" value="Genomic_DNA"/>
</dbReference>
<feature type="region of interest" description="Disordered" evidence="1">
    <location>
        <begin position="220"/>
        <end position="253"/>
    </location>
</feature>
<feature type="region of interest" description="Disordered" evidence="1">
    <location>
        <begin position="298"/>
        <end position="319"/>
    </location>
</feature>
<dbReference type="Proteomes" id="UP000178597">
    <property type="component" value="Unassembled WGS sequence"/>
</dbReference>
<evidence type="ECO:0000256" key="2">
    <source>
        <dbReference type="SAM" id="Phobius"/>
    </source>
</evidence>
<protein>
    <submittedName>
        <fullName evidence="3">Uncharacterized protein</fullName>
    </submittedName>
</protein>
<proteinExistence type="predicted"/>
<dbReference type="AlphaFoldDB" id="A0A1F7H2K6"/>
<feature type="region of interest" description="Disordered" evidence="1">
    <location>
        <begin position="348"/>
        <end position="379"/>
    </location>
</feature>
<feature type="compositionally biased region" description="Polar residues" evidence="1">
    <location>
        <begin position="196"/>
        <end position="210"/>
    </location>
</feature>
<keyword evidence="2" id="KW-1133">Transmembrane helix</keyword>
<comment type="caution">
    <text evidence="3">The sequence shown here is derived from an EMBL/GenBank/DDBJ whole genome shotgun (WGS) entry which is preliminary data.</text>
</comment>
<feature type="compositionally biased region" description="Low complexity" evidence="1">
    <location>
        <begin position="235"/>
        <end position="253"/>
    </location>
</feature>
<evidence type="ECO:0000313" key="3">
    <source>
        <dbReference type="EMBL" id="OGK25461.1"/>
    </source>
</evidence>
<evidence type="ECO:0000313" key="4">
    <source>
        <dbReference type="Proteomes" id="UP000178597"/>
    </source>
</evidence>
<feature type="compositionally biased region" description="Pro residues" evidence="1">
    <location>
        <begin position="356"/>
        <end position="378"/>
    </location>
</feature>
<accession>A0A1F7H2K6</accession>
<dbReference type="STRING" id="1802040.A3C28_03985"/>
<organism evidence="3 4">
    <name type="scientific">Candidatus Roizmanbacteria bacterium RIFCSPHIGHO2_02_FULL_39_9</name>
    <dbReference type="NCBI Taxonomy" id="1802040"/>
    <lineage>
        <taxon>Bacteria</taxon>
        <taxon>Candidatus Roizmaniibacteriota</taxon>
    </lineage>
</organism>
<feature type="transmembrane region" description="Helical" evidence="2">
    <location>
        <begin position="12"/>
        <end position="32"/>
    </location>
</feature>
<feature type="region of interest" description="Disordered" evidence="1">
    <location>
        <begin position="191"/>
        <end position="210"/>
    </location>
</feature>
<keyword evidence="2" id="KW-0812">Transmembrane</keyword>
<keyword evidence="2" id="KW-0472">Membrane</keyword>
<evidence type="ECO:0000256" key="1">
    <source>
        <dbReference type="SAM" id="MobiDB-lite"/>
    </source>
</evidence>
<name>A0A1F7H2K6_9BACT</name>
<gene>
    <name evidence="3" type="ORF">A3C28_03985</name>
</gene>